<evidence type="ECO:0000313" key="1">
    <source>
        <dbReference type="EMBL" id="VEN56526.1"/>
    </source>
</evidence>
<sequence>MKIWQKIEERLCYVTICCTKRDNVSNIIKKIYKSNLGKFLREALTPVS</sequence>
<dbReference type="EMBL" id="CAACVG010010748">
    <property type="protein sequence ID" value="VEN56526.1"/>
    <property type="molecule type" value="Genomic_DNA"/>
</dbReference>
<gene>
    <name evidence="1" type="ORF">CALMAC_LOCUS15405</name>
</gene>
<keyword evidence="2" id="KW-1185">Reference proteome</keyword>
<dbReference type="Proteomes" id="UP000410492">
    <property type="component" value="Unassembled WGS sequence"/>
</dbReference>
<protein>
    <submittedName>
        <fullName evidence="1">Uncharacterized protein</fullName>
    </submittedName>
</protein>
<accession>A0A653D9E0</accession>
<reference evidence="1 2" key="1">
    <citation type="submission" date="2019-01" db="EMBL/GenBank/DDBJ databases">
        <authorList>
            <person name="Sayadi A."/>
        </authorList>
    </citation>
    <scope>NUCLEOTIDE SEQUENCE [LARGE SCALE GENOMIC DNA]</scope>
</reference>
<organism evidence="1 2">
    <name type="scientific">Callosobruchus maculatus</name>
    <name type="common">Southern cowpea weevil</name>
    <name type="synonym">Pulse bruchid</name>
    <dbReference type="NCBI Taxonomy" id="64391"/>
    <lineage>
        <taxon>Eukaryota</taxon>
        <taxon>Metazoa</taxon>
        <taxon>Ecdysozoa</taxon>
        <taxon>Arthropoda</taxon>
        <taxon>Hexapoda</taxon>
        <taxon>Insecta</taxon>
        <taxon>Pterygota</taxon>
        <taxon>Neoptera</taxon>
        <taxon>Endopterygota</taxon>
        <taxon>Coleoptera</taxon>
        <taxon>Polyphaga</taxon>
        <taxon>Cucujiformia</taxon>
        <taxon>Chrysomeloidea</taxon>
        <taxon>Chrysomelidae</taxon>
        <taxon>Bruchinae</taxon>
        <taxon>Bruchini</taxon>
        <taxon>Callosobruchus</taxon>
    </lineage>
</organism>
<proteinExistence type="predicted"/>
<name>A0A653D9E0_CALMS</name>
<dbReference type="AlphaFoldDB" id="A0A653D9E0"/>
<feature type="non-terminal residue" evidence="1">
    <location>
        <position position="48"/>
    </location>
</feature>
<evidence type="ECO:0000313" key="2">
    <source>
        <dbReference type="Proteomes" id="UP000410492"/>
    </source>
</evidence>